<organism evidence="1 2">
    <name type="scientific">Lutzomyia longipalpis</name>
    <name type="common">Sand fly</name>
    <dbReference type="NCBI Taxonomy" id="7200"/>
    <lineage>
        <taxon>Eukaryota</taxon>
        <taxon>Metazoa</taxon>
        <taxon>Ecdysozoa</taxon>
        <taxon>Arthropoda</taxon>
        <taxon>Hexapoda</taxon>
        <taxon>Insecta</taxon>
        <taxon>Pterygota</taxon>
        <taxon>Neoptera</taxon>
        <taxon>Endopterygota</taxon>
        <taxon>Diptera</taxon>
        <taxon>Nematocera</taxon>
        <taxon>Psychodoidea</taxon>
        <taxon>Psychodidae</taxon>
        <taxon>Lutzomyia</taxon>
        <taxon>Lutzomyia</taxon>
    </lineage>
</organism>
<dbReference type="EMBL" id="AJWK01009175">
    <property type="status" value="NOT_ANNOTATED_CDS"/>
    <property type="molecule type" value="Genomic_DNA"/>
</dbReference>
<dbReference type="Proteomes" id="UP000092461">
    <property type="component" value="Unassembled WGS sequence"/>
</dbReference>
<evidence type="ECO:0000313" key="1">
    <source>
        <dbReference type="EnsemblMetazoa" id="LLOJ002844-PA"/>
    </source>
</evidence>
<name>A0A1B0CES4_LUTLO</name>
<proteinExistence type="predicted"/>
<dbReference type="VEuPathDB" id="VectorBase:LLOJ002844"/>
<evidence type="ECO:0000313" key="2">
    <source>
        <dbReference type="Proteomes" id="UP000092461"/>
    </source>
</evidence>
<dbReference type="VEuPathDB" id="VectorBase:LLONM1_002939"/>
<sequence>MMTDIDIMASFLSLSKIKISGSDSRSETQSEISSADSELSDLRSIAIQLGVNVEDLVVERFKIERQKLENMLSATSGHTNSKILVANEGKNL</sequence>
<protein>
    <submittedName>
        <fullName evidence="1">Uncharacterized protein</fullName>
    </submittedName>
</protein>
<reference evidence="1" key="1">
    <citation type="submission" date="2020-05" db="UniProtKB">
        <authorList>
            <consortium name="EnsemblMetazoa"/>
        </authorList>
    </citation>
    <scope>IDENTIFICATION</scope>
    <source>
        <strain evidence="1">Jacobina</strain>
    </source>
</reference>
<dbReference type="EnsemblMetazoa" id="LLOJ002844-RA">
    <property type="protein sequence ID" value="LLOJ002844-PA"/>
    <property type="gene ID" value="LLOJ002844"/>
</dbReference>
<dbReference type="AlphaFoldDB" id="A0A1B0CES4"/>
<keyword evidence="2" id="KW-1185">Reference proteome</keyword>
<accession>A0A1B0CES4</accession>
<dbReference type="EMBL" id="AJWK01009176">
    <property type="status" value="NOT_ANNOTATED_CDS"/>
    <property type="molecule type" value="Genomic_DNA"/>
</dbReference>